<dbReference type="PANTHER" id="PTHR11609:SF5">
    <property type="entry name" value="PHOSPHORIBOSYLAMINOIMIDAZOLE CARBOXYLASE"/>
    <property type="match status" value="1"/>
</dbReference>
<evidence type="ECO:0000256" key="6">
    <source>
        <dbReference type="RuleBase" id="RU361200"/>
    </source>
</evidence>
<feature type="compositionally biased region" description="Pro residues" evidence="7">
    <location>
        <begin position="1"/>
        <end position="12"/>
    </location>
</feature>
<dbReference type="NCBIfam" id="NF004679">
    <property type="entry name" value="PRK06019.1-5"/>
    <property type="match status" value="1"/>
</dbReference>
<reference evidence="9 10" key="1">
    <citation type="submission" date="2020-08" db="EMBL/GenBank/DDBJ databases">
        <title>The Agave Microbiome: Exploring the role of microbial communities in plant adaptations to desert environments.</title>
        <authorList>
            <person name="Partida-Martinez L.P."/>
        </authorList>
    </citation>
    <scope>NUCLEOTIDE SEQUENCE [LARGE SCALE GENOMIC DNA]</scope>
    <source>
        <strain evidence="9 10">AS2.23</strain>
    </source>
</reference>
<dbReference type="InterPro" id="IPR003135">
    <property type="entry name" value="ATP-grasp_carboxylate-amine"/>
</dbReference>
<comment type="pathway">
    <text evidence="5 6">Purine metabolism; IMP biosynthesis via de novo pathway; 5-amino-1-(5-phospho-D-ribosyl)imidazole-4-carboxylate from 5-amino-1-(5-phospho-D-ribosyl)imidazole (N5-CAIR route): step 1/2.</text>
</comment>
<dbReference type="GO" id="GO:0004638">
    <property type="term" value="F:phosphoribosylaminoimidazole carboxylase activity"/>
    <property type="evidence" value="ECO:0007669"/>
    <property type="project" value="InterPro"/>
</dbReference>
<comment type="function">
    <text evidence="5">Catalyzes the ATP-dependent conversion of 5-aminoimidazole ribonucleotide (AIR) and HCO(3)(-) to N5-carboxyaminoimidazole ribonucleotide (N5-CAIR).</text>
</comment>
<evidence type="ECO:0000313" key="9">
    <source>
        <dbReference type="EMBL" id="MBB2902245.1"/>
    </source>
</evidence>
<dbReference type="Pfam" id="PF02222">
    <property type="entry name" value="ATP-grasp"/>
    <property type="match status" value="1"/>
</dbReference>
<evidence type="ECO:0000256" key="1">
    <source>
        <dbReference type="ARBA" id="ARBA00022598"/>
    </source>
</evidence>
<evidence type="ECO:0000256" key="7">
    <source>
        <dbReference type="SAM" id="MobiDB-lite"/>
    </source>
</evidence>
<feature type="binding site" evidence="5">
    <location>
        <position position="126"/>
    </location>
    <ligand>
        <name>ATP</name>
        <dbReference type="ChEBI" id="CHEBI:30616"/>
    </ligand>
</feature>
<feature type="binding site" evidence="5">
    <location>
        <position position="215"/>
    </location>
    <ligand>
        <name>ATP</name>
        <dbReference type="ChEBI" id="CHEBI:30616"/>
    </ligand>
</feature>
<dbReference type="InterPro" id="IPR054350">
    <property type="entry name" value="PurT/PurK_preATP-grasp"/>
</dbReference>
<evidence type="ECO:0000256" key="2">
    <source>
        <dbReference type="ARBA" id="ARBA00022741"/>
    </source>
</evidence>
<dbReference type="PANTHER" id="PTHR11609">
    <property type="entry name" value="PURINE BIOSYNTHESIS PROTEIN 6/7, PUR6/7"/>
    <property type="match status" value="1"/>
</dbReference>
<dbReference type="NCBIfam" id="TIGR01161">
    <property type="entry name" value="purK"/>
    <property type="match status" value="1"/>
</dbReference>
<comment type="caution">
    <text evidence="9">The sequence shown here is derived from an EMBL/GenBank/DDBJ whole genome shotgun (WGS) entry which is preliminary data.</text>
</comment>
<feature type="domain" description="ATP-grasp" evidence="8">
    <location>
        <begin position="130"/>
        <end position="326"/>
    </location>
</feature>
<dbReference type="FunFam" id="3.30.470.20:FF:000029">
    <property type="entry name" value="N5-carboxyaminoimidazole ribonucleotide synthase"/>
    <property type="match status" value="1"/>
</dbReference>
<evidence type="ECO:0000256" key="3">
    <source>
        <dbReference type="ARBA" id="ARBA00022755"/>
    </source>
</evidence>
<organism evidence="9 10">
    <name type="scientific">Kineococcus radiotolerans</name>
    <dbReference type="NCBI Taxonomy" id="131568"/>
    <lineage>
        <taxon>Bacteria</taxon>
        <taxon>Bacillati</taxon>
        <taxon>Actinomycetota</taxon>
        <taxon>Actinomycetes</taxon>
        <taxon>Kineosporiales</taxon>
        <taxon>Kineosporiaceae</taxon>
        <taxon>Kineococcus</taxon>
    </lineage>
</organism>
<dbReference type="EC" id="6.3.4.18" evidence="5 6"/>
<dbReference type="PROSITE" id="PS50975">
    <property type="entry name" value="ATP_GRASP"/>
    <property type="match status" value="1"/>
</dbReference>
<feature type="binding site" evidence="5">
    <location>
        <begin position="296"/>
        <end position="297"/>
    </location>
    <ligand>
        <name>ATP</name>
        <dbReference type="ChEBI" id="CHEBI:30616"/>
    </ligand>
</feature>
<dbReference type="HAMAP" id="MF_01928">
    <property type="entry name" value="PurK"/>
    <property type="match status" value="1"/>
</dbReference>
<reference evidence="9 10" key="2">
    <citation type="submission" date="2020-08" db="EMBL/GenBank/DDBJ databases">
        <authorList>
            <person name="Partida-Martinez L."/>
            <person name="Huntemann M."/>
            <person name="Clum A."/>
            <person name="Wang J."/>
            <person name="Palaniappan K."/>
            <person name="Ritter S."/>
            <person name="Chen I.-M."/>
            <person name="Stamatis D."/>
            <person name="Reddy T."/>
            <person name="O'Malley R."/>
            <person name="Daum C."/>
            <person name="Shapiro N."/>
            <person name="Ivanova N."/>
            <person name="Kyrpides N."/>
            <person name="Woyke T."/>
        </authorList>
    </citation>
    <scope>NUCLEOTIDE SEQUENCE [LARGE SCALE GENOMIC DNA]</scope>
    <source>
        <strain evidence="9 10">AS2.23</strain>
    </source>
</reference>
<keyword evidence="4 5" id="KW-0067">ATP-binding</keyword>
<keyword evidence="3 5" id="KW-0658">Purine biosynthesis</keyword>
<feature type="binding site" evidence="5">
    <location>
        <begin position="207"/>
        <end position="210"/>
    </location>
    <ligand>
        <name>ATP</name>
        <dbReference type="ChEBI" id="CHEBI:30616"/>
    </ligand>
</feature>
<dbReference type="InterPro" id="IPR040686">
    <property type="entry name" value="PurK_C"/>
</dbReference>
<dbReference type="Gene3D" id="3.30.1490.20">
    <property type="entry name" value="ATP-grasp fold, A domain"/>
    <property type="match status" value="1"/>
</dbReference>
<dbReference type="GO" id="GO:0005524">
    <property type="term" value="F:ATP binding"/>
    <property type="evidence" value="ECO:0007669"/>
    <property type="project" value="UniProtKB-UniRule"/>
</dbReference>
<comment type="caution">
    <text evidence="5">Lacks conserved residue(s) required for the propagation of feature annotation.</text>
</comment>
<comment type="subunit">
    <text evidence="5 6">Homodimer.</text>
</comment>
<dbReference type="Pfam" id="PF17769">
    <property type="entry name" value="PurK_C"/>
    <property type="match status" value="1"/>
</dbReference>
<dbReference type="InterPro" id="IPR011054">
    <property type="entry name" value="Rudment_hybrid_motif"/>
</dbReference>
<keyword evidence="1 5" id="KW-0436">Ligase</keyword>
<feature type="region of interest" description="Disordered" evidence="7">
    <location>
        <begin position="1"/>
        <end position="24"/>
    </location>
</feature>
<dbReference type="InterPro" id="IPR013815">
    <property type="entry name" value="ATP_grasp_subdomain_1"/>
</dbReference>
<evidence type="ECO:0000256" key="4">
    <source>
        <dbReference type="ARBA" id="ARBA00022840"/>
    </source>
</evidence>
<dbReference type="NCBIfam" id="NF004680">
    <property type="entry name" value="PRK06019.1-6"/>
    <property type="match status" value="1"/>
</dbReference>
<feature type="binding site" evidence="5">
    <location>
        <position position="166"/>
    </location>
    <ligand>
        <name>ATP</name>
        <dbReference type="ChEBI" id="CHEBI:30616"/>
    </ligand>
</feature>
<dbReference type="InterPro" id="IPR005875">
    <property type="entry name" value="PurK"/>
</dbReference>
<dbReference type="Gene3D" id="3.30.470.20">
    <property type="entry name" value="ATP-grasp fold, B domain"/>
    <property type="match status" value="1"/>
</dbReference>
<comment type="similarity">
    <text evidence="5 6">Belongs to the PurK/PurT family.</text>
</comment>
<dbReference type="SUPFAM" id="SSF52440">
    <property type="entry name" value="PreATP-grasp domain"/>
    <property type="match status" value="1"/>
</dbReference>
<name>A0A7W4TNZ9_KINRA</name>
<evidence type="ECO:0000256" key="5">
    <source>
        <dbReference type="HAMAP-Rule" id="MF_01928"/>
    </source>
</evidence>
<comment type="catalytic activity">
    <reaction evidence="5 6">
        <text>5-amino-1-(5-phospho-beta-D-ribosyl)imidazole + hydrogencarbonate + ATP = 5-carboxyamino-1-(5-phospho-D-ribosyl)imidazole + ADP + phosphate + 2 H(+)</text>
        <dbReference type="Rhea" id="RHEA:19317"/>
        <dbReference type="ChEBI" id="CHEBI:15378"/>
        <dbReference type="ChEBI" id="CHEBI:17544"/>
        <dbReference type="ChEBI" id="CHEBI:30616"/>
        <dbReference type="ChEBI" id="CHEBI:43474"/>
        <dbReference type="ChEBI" id="CHEBI:58730"/>
        <dbReference type="ChEBI" id="CHEBI:137981"/>
        <dbReference type="ChEBI" id="CHEBI:456216"/>
        <dbReference type="EC" id="6.3.4.18"/>
    </reaction>
</comment>
<dbReference type="Gene3D" id="3.40.50.20">
    <property type="match status" value="1"/>
</dbReference>
<comment type="function">
    <text evidence="6">Catalyzes the ATP-dependent conversion of 5-aminoimidazole ribonucleotide (AIR) and HCO(3)- to N5-carboxyaminoimidazole ribonucleotide (N5-CAIR).</text>
</comment>
<dbReference type="UniPathway" id="UPA00074">
    <property type="reaction ID" value="UER00942"/>
</dbReference>
<proteinExistence type="inferred from homology"/>
<keyword evidence="2 5" id="KW-0547">Nucleotide-binding</keyword>
<dbReference type="Proteomes" id="UP000533269">
    <property type="component" value="Unassembled WGS sequence"/>
</dbReference>
<gene>
    <name evidence="5 6" type="primary">purK</name>
    <name evidence="9" type="ORF">FHR75_003076</name>
</gene>
<dbReference type="EMBL" id="JACHVY010000003">
    <property type="protein sequence ID" value="MBB2902245.1"/>
    <property type="molecule type" value="Genomic_DNA"/>
</dbReference>
<dbReference type="AlphaFoldDB" id="A0A7W4TNZ9"/>
<dbReference type="RefSeq" id="WP_311736640.1">
    <property type="nucleotide sequence ID" value="NZ_JACHVY010000003.1"/>
</dbReference>
<dbReference type="GO" id="GO:0034028">
    <property type="term" value="F:5-(carboxyamino)imidazole ribonucleotide synthase activity"/>
    <property type="evidence" value="ECO:0007669"/>
    <property type="project" value="UniProtKB-UniRule"/>
</dbReference>
<sequence length="417" mass="44136">MSTLVPPTPQPEVPRADPAPHARPGGFPVVGVVGGGQLARMMQPPAIALGLRLRVLAEGPGASAAQVITPAPVGAADDLEALVAFASECDAVTFDHEHVPPAGLRAMAEVTSVQPGADALVHAQDKIVMRERLTALGVPCPRWARVGDRAAVEAFAAGAGWPVVLKTPRGGYDGKGVLVLDSADDPAWSTAEAWLADWAGRGGLLAEEHVAFTRELAALVVRSPSGQAAAWPVVETVQRDGVCHEVTAPAPDLDEELGTHLTDVALRVAGGLGVTGVLAVEVFEVLRDGRPTVLVNELAMRPHNSGHWTIDGAETSQFENHLRAVLDLPLGSTRARAPWTVMVNVLGPREIEARHEDLYRSYLHVMAHDPGVKVHLYGKEQRPGRKLGHVTVHGDDLESVRARARHAAAFIAGEIDE</sequence>
<evidence type="ECO:0000313" key="10">
    <source>
        <dbReference type="Proteomes" id="UP000533269"/>
    </source>
</evidence>
<dbReference type="InterPro" id="IPR016185">
    <property type="entry name" value="PreATP-grasp_dom_sf"/>
</dbReference>
<dbReference type="SUPFAM" id="SSF51246">
    <property type="entry name" value="Rudiment single hybrid motif"/>
    <property type="match status" value="1"/>
</dbReference>
<accession>A0A7W4TNZ9</accession>
<evidence type="ECO:0000259" key="8">
    <source>
        <dbReference type="PROSITE" id="PS50975"/>
    </source>
</evidence>
<dbReference type="SUPFAM" id="SSF56059">
    <property type="entry name" value="Glutathione synthetase ATP-binding domain-like"/>
    <property type="match status" value="1"/>
</dbReference>
<dbReference type="GO" id="GO:0046872">
    <property type="term" value="F:metal ion binding"/>
    <property type="evidence" value="ECO:0007669"/>
    <property type="project" value="InterPro"/>
</dbReference>
<dbReference type="GO" id="GO:0006189">
    <property type="term" value="P:'de novo' IMP biosynthetic process"/>
    <property type="evidence" value="ECO:0007669"/>
    <property type="project" value="UniProtKB-UniRule"/>
</dbReference>
<protein>
    <recommendedName>
        <fullName evidence="5 6">N5-carboxyaminoimidazole ribonucleotide synthase</fullName>
        <shortName evidence="5 6">N5-CAIR synthase</shortName>
        <ecNumber evidence="5 6">6.3.4.18</ecNumber>
    </recommendedName>
    <alternativeName>
        <fullName evidence="5 6">5-(carboxyamino)imidazole ribonucleotide synthetase</fullName>
    </alternativeName>
</protein>
<dbReference type="GO" id="GO:0005829">
    <property type="term" value="C:cytosol"/>
    <property type="evidence" value="ECO:0007669"/>
    <property type="project" value="TreeGrafter"/>
</dbReference>
<dbReference type="Pfam" id="PF22660">
    <property type="entry name" value="RS_preATP-grasp-like"/>
    <property type="match status" value="1"/>
</dbReference>
<dbReference type="InterPro" id="IPR011761">
    <property type="entry name" value="ATP-grasp"/>
</dbReference>